<dbReference type="EMBL" id="CVRI01000075">
    <property type="protein sequence ID" value="CRL08673.1"/>
    <property type="molecule type" value="Genomic_DNA"/>
</dbReference>
<dbReference type="AlphaFoldDB" id="A0A1J1JC54"/>
<gene>
    <name evidence="1" type="ORF">CLUMA_CG021560</name>
</gene>
<name>A0A1J1JC54_9DIPT</name>
<evidence type="ECO:0000313" key="1">
    <source>
        <dbReference type="EMBL" id="CRL08673.1"/>
    </source>
</evidence>
<protein>
    <submittedName>
        <fullName evidence="1">CLUMA_CG021560, isoform A</fullName>
    </submittedName>
</protein>
<organism evidence="1 2">
    <name type="scientific">Clunio marinus</name>
    <dbReference type="NCBI Taxonomy" id="568069"/>
    <lineage>
        <taxon>Eukaryota</taxon>
        <taxon>Metazoa</taxon>
        <taxon>Ecdysozoa</taxon>
        <taxon>Arthropoda</taxon>
        <taxon>Hexapoda</taxon>
        <taxon>Insecta</taxon>
        <taxon>Pterygota</taxon>
        <taxon>Neoptera</taxon>
        <taxon>Endopterygota</taxon>
        <taxon>Diptera</taxon>
        <taxon>Nematocera</taxon>
        <taxon>Chironomoidea</taxon>
        <taxon>Chironomidae</taxon>
        <taxon>Clunio</taxon>
    </lineage>
</organism>
<dbReference type="Proteomes" id="UP000183832">
    <property type="component" value="Unassembled WGS sequence"/>
</dbReference>
<accession>A0A1J1JC54</accession>
<reference evidence="1 2" key="1">
    <citation type="submission" date="2015-04" db="EMBL/GenBank/DDBJ databases">
        <authorList>
            <person name="Syromyatnikov M.Y."/>
            <person name="Popov V.N."/>
        </authorList>
    </citation>
    <scope>NUCLEOTIDE SEQUENCE [LARGE SCALE GENOMIC DNA]</scope>
</reference>
<keyword evidence="2" id="KW-1185">Reference proteome</keyword>
<evidence type="ECO:0000313" key="2">
    <source>
        <dbReference type="Proteomes" id="UP000183832"/>
    </source>
</evidence>
<sequence length="68" mass="7810">MFFGMSRNQREKRWAEKAVQHAVVGRKRMEAQREDKIVSIAAACKSRATTALQEPIEIVQSENDVSQY</sequence>
<proteinExistence type="predicted"/>